<evidence type="ECO:0000313" key="2">
    <source>
        <dbReference type="EMBL" id="KAB1262974.1"/>
    </source>
</evidence>
<feature type="compositionally biased region" description="Basic and acidic residues" evidence="1">
    <location>
        <begin position="101"/>
        <end position="119"/>
    </location>
</feature>
<accession>A0A5N4CVW5</accession>
<dbReference type="Proteomes" id="UP000299084">
    <property type="component" value="Unassembled WGS sequence"/>
</dbReference>
<dbReference type="EMBL" id="JWIN03000018">
    <property type="protein sequence ID" value="KAB1262974.1"/>
    <property type="molecule type" value="Genomic_DNA"/>
</dbReference>
<comment type="caution">
    <text evidence="2">The sequence shown here is derived from an EMBL/GenBank/DDBJ whole genome shotgun (WGS) entry which is preliminary data.</text>
</comment>
<reference evidence="2 3" key="1">
    <citation type="journal article" date="2019" name="Mol. Ecol. Resour.">
        <title>Improving Illumina assemblies with Hi-C and long reads: an example with the North African dromedary.</title>
        <authorList>
            <person name="Elbers J.P."/>
            <person name="Rogers M.F."/>
            <person name="Perelman P.L."/>
            <person name="Proskuryakova A.A."/>
            <person name="Serdyukova N.A."/>
            <person name="Johnson W.E."/>
            <person name="Horin P."/>
            <person name="Corander J."/>
            <person name="Murphy D."/>
            <person name="Burger P.A."/>
        </authorList>
    </citation>
    <scope>NUCLEOTIDE SEQUENCE [LARGE SCALE GENOMIC DNA]</scope>
    <source>
        <strain evidence="2">Drom800</strain>
        <tissue evidence="2">Blood</tissue>
    </source>
</reference>
<feature type="region of interest" description="Disordered" evidence="1">
    <location>
        <begin position="92"/>
        <end position="121"/>
    </location>
</feature>
<organism evidence="2 3">
    <name type="scientific">Camelus dromedarius</name>
    <name type="common">Dromedary</name>
    <name type="synonym">Arabian camel</name>
    <dbReference type="NCBI Taxonomy" id="9838"/>
    <lineage>
        <taxon>Eukaryota</taxon>
        <taxon>Metazoa</taxon>
        <taxon>Chordata</taxon>
        <taxon>Craniata</taxon>
        <taxon>Vertebrata</taxon>
        <taxon>Euteleostomi</taxon>
        <taxon>Mammalia</taxon>
        <taxon>Eutheria</taxon>
        <taxon>Laurasiatheria</taxon>
        <taxon>Artiodactyla</taxon>
        <taxon>Tylopoda</taxon>
        <taxon>Camelidae</taxon>
        <taxon>Camelus</taxon>
    </lineage>
</organism>
<sequence length="133" mass="15205">MYRKPADPGETRVLRTAPPPVPSDSRAARGRPRIQIRIQVSCFCYRTHTTGQRRRTWLFSSGIAEGWECAHELVSLTLSQLSRCPVLGPHCSRSSLAPHQPHSDLGRRDPEEREEEGLLRSHPCYQRFNEETT</sequence>
<gene>
    <name evidence="2" type="ORF">Cadr_000023542</name>
</gene>
<proteinExistence type="predicted"/>
<feature type="region of interest" description="Disordered" evidence="1">
    <location>
        <begin position="1"/>
        <end position="30"/>
    </location>
</feature>
<evidence type="ECO:0000256" key="1">
    <source>
        <dbReference type="SAM" id="MobiDB-lite"/>
    </source>
</evidence>
<protein>
    <submittedName>
        <fullName evidence="2">Uncharacterized protein</fullName>
    </submittedName>
</protein>
<name>A0A5N4CVW5_CAMDR</name>
<dbReference type="AlphaFoldDB" id="A0A5N4CVW5"/>
<evidence type="ECO:0000313" key="3">
    <source>
        <dbReference type="Proteomes" id="UP000299084"/>
    </source>
</evidence>
<feature type="compositionally biased region" description="Basic and acidic residues" evidence="1">
    <location>
        <begin position="1"/>
        <end position="13"/>
    </location>
</feature>
<keyword evidence="3" id="KW-1185">Reference proteome</keyword>